<comment type="similarity">
    <text evidence="2 5">Belongs to the UTP11 family.</text>
</comment>
<evidence type="ECO:0000313" key="6">
    <source>
        <dbReference type="EMBL" id="THD25132.1"/>
    </source>
</evidence>
<dbReference type="InterPro" id="IPR007144">
    <property type="entry name" value="SSU_processome_Utp11"/>
</dbReference>
<dbReference type="Proteomes" id="UP000230066">
    <property type="component" value="Unassembled WGS sequence"/>
</dbReference>
<protein>
    <recommendedName>
        <fullName evidence="5">U3 small nucleolar RNA-associated protein 11</fullName>
        <shortName evidence="5">U3 snoRNA-associated protein 11</shortName>
    </recommendedName>
</protein>
<dbReference type="PANTHER" id="PTHR12838">
    <property type="entry name" value="U3 SMALL NUCLEOLAR RNA-ASSOCIATED PROTEIN 11"/>
    <property type="match status" value="1"/>
</dbReference>
<dbReference type="GO" id="GO:0006364">
    <property type="term" value="P:rRNA processing"/>
    <property type="evidence" value="ECO:0007669"/>
    <property type="project" value="UniProtKB-UniRule"/>
</dbReference>
<gene>
    <name evidence="6" type="ORF">D915_004175</name>
</gene>
<dbReference type="PANTHER" id="PTHR12838:SF0">
    <property type="entry name" value="U3 SMALL NUCLEOLAR RNA-ASSOCIATED PROTEIN 11-RELATED"/>
    <property type="match status" value="1"/>
</dbReference>
<reference evidence="6" key="1">
    <citation type="submission" date="2019-03" db="EMBL/GenBank/DDBJ databases">
        <title>Improved annotation for the trematode Fasciola hepatica.</title>
        <authorList>
            <person name="Choi Y.-J."/>
            <person name="Martin J."/>
            <person name="Mitreva M."/>
        </authorList>
    </citation>
    <scope>NUCLEOTIDE SEQUENCE [LARGE SCALE GENOMIC DNA]</scope>
</reference>
<name>A0A4E0RZZ6_FASHE</name>
<sequence length="252" mass="29556">MTSILAQNQFFFVMPFASFKNVQKRYARTHKERAQPEHRKHLGFLPKKKDFVLRAREKEKKEKKMKELRRQALTRNADEFYFNMCNSVFDNERGHIPLNAEVQHTDVSMKNALSMSIAQLRYELQKEVAKIRRLESSTCLLHGEHELRPGHAPPRHTFFAESRAEAAEIRSAIRDGAFVQPFDGDAEVQNERHAVYKELEERLTRAEQLKLLLHQREAKQSLTNNRGHKYRVITKGTKTSAPVYQFETVRSH</sequence>
<comment type="subunit">
    <text evidence="5">Component of the ribosomal small subunit (SSU) processome.</text>
</comment>
<evidence type="ECO:0000256" key="4">
    <source>
        <dbReference type="ARBA" id="ARBA00023242"/>
    </source>
</evidence>
<keyword evidence="4 5" id="KW-0539">Nucleus</keyword>
<dbReference type="GO" id="GO:0032040">
    <property type="term" value="C:small-subunit processome"/>
    <property type="evidence" value="ECO:0007669"/>
    <property type="project" value="UniProtKB-UniRule"/>
</dbReference>
<comment type="function">
    <text evidence="5">Involved in nucleolar processing of pre-18S ribosomal RNA.</text>
</comment>
<organism evidence="6 7">
    <name type="scientific">Fasciola hepatica</name>
    <name type="common">Liver fluke</name>
    <dbReference type="NCBI Taxonomy" id="6192"/>
    <lineage>
        <taxon>Eukaryota</taxon>
        <taxon>Metazoa</taxon>
        <taxon>Spiralia</taxon>
        <taxon>Lophotrochozoa</taxon>
        <taxon>Platyhelminthes</taxon>
        <taxon>Trematoda</taxon>
        <taxon>Digenea</taxon>
        <taxon>Plagiorchiida</taxon>
        <taxon>Echinostomata</taxon>
        <taxon>Echinostomatoidea</taxon>
        <taxon>Fasciolidae</taxon>
        <taxon>Fasciola</taxon>
    </lineage>
</organism>
<accession>A0A4E0RZZ6</accession>
<evidence type="ECO:0000256" key="1">
    <source>
        <dbReference type="ARBA" id="ARBA00004604"/>
    </source>
</evidence>
<proteinExistence type="inferred from homology"/>
<keyword evidence="3 5" id="KW-0698">rRNA processing</keyword>
<comment type="caution">
    <text evidence="6">The sequence shown here is derived from an EMBL/GenBank/DDBJ whole genome shotgun (WGS) entry which is preliminary data.</text>
</comment>
<keyword evidence="7" id="KW-1185">Reference proteome</keyword>
<dbReference type="AlphaFoldDB" id="A0A4E0RZZ6"/>
<dbReference type="EMBL" id="JXXN02001274">
    <property type="protein sequence ID" value="THD25132.1"/>
    <property type="molecule type" value="Genomic_DNA"/>
</dbReference>
<dbReference type="Pfam" id="PF03998">
    <property type="entry name" value="Utp11"/>
    <property type="match status" value="1"/>
</dbReference>
<evidence type="ECO:0000256" key="2">
    <source>
        <dbReference type="ARBA" id="ARBA00008105"/>
    </source>
</evidence>
<evidence type="ECO:0000256" key="5">
    <source>
        <dbReference type="PIRNR" id="PIRNR015952"/>
    </source>
</evidence>
<evidence type="ECO:0000256" key="3">
    <source>
        <dbReference type="ARBA" id="ARBA00022552"/>
    </source>
</evidence>
<comment type="subcellular location">
    <subcellularLocation>
        <location evidence="1 5">Nucleus</location>
        <location evidence="1 5">Nucleolus</location>
    </subcellularLocation>
</comment>
<evidence type="ECO:0000313" key="7">
    <source>
        <dbReference type="Proteomes" id="UP000230066"/>
    </source>
</evidence>
<dbReference type="PIRSF" id="PIRSF015952">
    <property type="entry name" value="U3snoRNP11"/>
    <property type="match status" value="1"/>
</dbReference>